<dbReference type="Proteomes" id="UP000886595">
    <property type="component" value="Unassembled WGS sequence"/>
</dbReference>
<reference evidence="1 2" key="1">
    <citation type="submission" date="2020-02" db="EMBL/GenBank/DDBJ databases">
        <authorList>
            <person name="Ma Q."/>
            <person name="Huang Y."/>
            <person name="Song X."/>
            <person name="Pei D."/>
        </authorList>
    </citation>
    <scope>NUCLEOTIDE SEQUENCE [LARGE SCALE GENOMIC DNA]</scope>
    <source>
        <strain evidence="1">Sxm20200214</strain>
        <tissue evidence="1">Leaf</tissue>
    </source>
</reference>
<name>A0A8X7W6W2_BRACI</name>
<evidence type="ECO:0000313" key="2">
    <source>
        <dbReference type="Proteomes" id="UP000886595"/>
    </source>
</evidence>
<dbReference type="AlphaFoldDB" id="A0A8X7W6W2"/>
<keyword evidence="2" id="KW-1185">Reference proteome</keyword>
<organism evidence="1 2">
    <name type="scientific">Brassica carinata</name>
    <name type="common">Ethiopian mustard</name>
    <name type="synonym">Abyssinian cabbage</name>
    <dbReference type="NCBI Taxonomy" id="52824"/>
    <lineage>
        <taxon>Eukaryota</taxon>
        <taxon>Viridiplantae</taxon>
        <taxon>Streptophyta</taxon>
        <taxon>Embryophyta</taxon>
        <taxon>Tracheophyta</taxon>
        <taxon>Spermatophyta</taxon>
        <taxon>Magnoliopsida</taxon>
        <taxon>eudicotyledons</taxon>
        <taxon>Gunneridae</taxon>
        <taxon>Pentapetalae</taxon>
        <taxon>rosids</taxon>
        <taxon>malvids</taxon>
        <taxon>Brassicales</taxon>
        <taxon>Brassicaceae</taxon>
        <taxon>Brassiceae</taxon>
        <taxon>Brassica</taxon>
    </lineage>
</organism>
<comment type="caution">
    <text evidence="1">The sequence shown here is derived from an EMBL/GenBank/DDBJ whole genome shotgun (WGS) entry which is preliminary data.</text>
</comment>
<sequence length="132" mass="14723">MSSPRWTVISVSKYYLDGDLGGGYCVVLALVPLKAVSHFPLRNSPTSDSRQTFKKEHPKNKFDGDVAGDKWKSTSYVVCLICVFDNDERIPSDVALNLQKKMERTVEILKIGDFTSGHGVAEGHHHEPPYSE</sequence>
<evidence type="ECO:0000313" key="1">
    <source>
        <dbReference type="EMBL" id="KAG2325083.1"/>
    </source>
</evidence>
<gene>
    <name evidence="1" type="ORF">Bca52824_007811</name>
</gene>
<dbReference type="EMBL" id="JAAMPC010000002">
    <property type="protein sequence ID" value="KAG2325083.1"/>
    <property type="molecule type" value="Genomic_DNA"/>
</dbReference>
<accession>A0A8X7W6W2</accession>
<proteinExistence type="predicted"/>
<protein>
    <submittedName>
        <fullName evidence="1">Uncharacterized protein</fullName>
    </submittedName>
</protein>